<evidence type="ECO:0000259" key="1">
    <source>
        <dbReference type="Pfam" id="PF00078"/>
    </source>
</evidence>
<protein>
    <submittedName>
        <fullName evidence="3">Retrovirus-related Pol polyprotein from transposon 17.6</fullName>
    </submittedName>
</protein>
<dbReference type="Proteomes" id="UP000257109">
    <property type="component" value="Unassembled WGS sequence"/>
</dbReference>
<dbReference type="SUPFAM" id="SSF56672">
    <property type="entry name" value="DNA/RNA polymerases"/>
    <property type="match status" value="1"/>
</dbReference>
<dbReference type="Pfam" id="PF00078">
    <property type="entry name" value="RVT_1"/>
    <property type="match status" value="1"/>
</dbReference>
<dbReference type="InterPro" id="IPR051320">
    <property type="entry name" value="Viral_Replic_Matur_Polypro"/>
</dbReference>
<feature type="non-terminal residue" evidence="3">
    <location>
        <position position="1"/>
    </location>
</feature>
<proteinExistence type="predicted"/>
<feature type="domain" description="Reverse transcriptase" evidence="1">
    <location>
        <begin position="1"/>
        <end position="71"/>
    </location>
</feature>
<dbReference type="PANTHER" id="PTHR33064">
    <property type="entry name" value="POL PROTEIN"/>
    <property type="match status" value="1"/>
</dbReference>
<dbReference type="Pfam" id="PF17919">
    <property type="entry name" value="RT_RNaseH_2"/>
    <property type="match status" value="1"/>
</dbReference>
<dbReference type="InterPro" id="IPR043128">
    <property type="entry name" value="Rev_trsase/Diguanyl_cyclase"/>
</dbReference>
<evidence type="ECO:0000313" key="4">
    <source>
        <dbReference type="Proteomes" id="UP000257109"/>
    </source>
</evidence>
<keyword evidence="4" id="KW-1185">Reference proteome</keyword>
<dbReference type="InterPro" id="IPR000477">
    <property type="entry name" value="RT_dom"/>
</dbReference>
<dbReference type="Gene3D" id="3.30.70.270">
    <property type="match status" value="1"/>
</dbReference>
<dbReference type="AlphaFoldDB" id="A0A371FUV3"/>
<accession>A0A371FUV3</accession>
<sequence length="211" mass="24397">MPFRLTNTPSTFIRLMNHVLKSLIGKCVVIYFDDILIHSNCLNDHILHFKNVLLLLTQECLYASLEKCTFLGYVVSFEGVKTSFKWRDSLEKAFQALKDRLTKAPILVLPNFSKTFELKCDASNVGVGEVLLQEGHPIAYFNEQLKKVWQHYLLPKEFVIHSDHEALKHLRNHFPISSNINKGKLTLLLMPCLEDMLCCLCLKQKSYDLRN</sequence>
<dbReference type="PANTHER" id="PTHR33064:SF37">
    <property type="entry name" value="RIBONUCLEASE H"/>
    <property type="match status" value="1"/>
</dbReference>
<name>A0A371FUV3_MUCPR</name>
<evidence type="ECO:0000313" key="3">
    <source>
        <dbReference type="EMBL" id="RDX82109.1"/>
    </source>
</evidence>
<dbReference type="EMBL" id="QJKJ01007744">
    <property type="protein sequence ID" value="RDX82109.1"/>
    <property type="molecule type" value="Genomic_DNA"/>
</dbReference>
<evidence type="ECO:0000259" key="2">
    <source>
        <dbReference type="Pfam" id="PF17919"/>
    </source>
</evidence>
<feature type="domain" description="Reverse transcriptase/retrotransposon-derived protein RNase H-like" evidence="2">
    <location>
        <begin position="86"/>
        <end position="152"/>
    </location>
</feature>
<dbReference type="OrthoDB" id="425619at2759"/>
<gene>
    <name evidence="3" type="primary">pol</name>
    <name evidence="3" type="ORF">CR513_37147</name>
</gene>
<organism evidence="3 4">
    <name type="scientific">Mucuna pruriens</name>
    <name type="common">Velvet bean</name>
    <name type="synonym">Dolichos pruriens</name>
    <dbReference type="NCBI Taxonomy" id="157652"/>
    <lineage>
        <taxon>Eukaryota</taxon>
        <taxon>Viridiplantae</taxon>
        <taxon>Streptophyta</taxon>
        <taxon>Embryophyta</taxon>
        <taxon>Tracheophyta</taxon>
        <taxon>Spermatophyta</taxon>
        <taxon>Magnoliopsida</taxon>
        <taxon>eudicotyledons</taxon>
        <taxon>Gunneridae</taxon>
        <taxon>Pentapetalae</taxon>
        <taxon>rosids</taxon>
        <taxon>fabids</taxon>
        <taxon>Fabales</taxon>
        <taxon>Fabaceae</taxon>
        <taxon>Papilionoideae</taxon>
        <taxon>50 kb inversion clade</taxon>
        <taxon>NPAAA clade</taxon>
        <taxon>indigoferoid/millettioid clade</taxon>
        <taxon>Phaseoleae</taxon>
        <taxon>Mucuna</taxon>
    </lineage>
</organism>
<comment type="caution">
    <text evidence="3">The sequence shown here is derived from an EMBL/GenBank/DDBJ whole genome shotgun (WGS) entry which is preliminary data.</text>
</comment>
<dbReference type="InterPro" id="IPR043502">
    <property type="entry name" value="DNA/RNA_pol_sf"/>
</dbReference>
<reference evidence="3" key="1">
    <citation type="submission" date="2018-05" db="EMBL/GenBank/DDBJ databases">
        <title>Draft genome of Mucuna pruriens seed.</title>
        <authorList>
            <person name="Nnadi N.E."/>
            <person name="Vos R."/>
            <person name="Hasami M.H."/>
            <person name="Devisetty U.K."/>
            <person name="Aguiy J.C."/>
        </authorList>
    </citation>
    <scope>NUCLEOTIDE SEQUENCE [LARGE SCALE GENOMIC DNA]</scope>
    <source>
        <strain evidence="3">JCA_2017</strain>
    </source>
</reference>
<dbReference type="InterPro" id="IPR041577">
    <property type="entry name" value="RT_RNaseH_2"/>
</dbReference>